<protein>
    <submittedName>
        <fullName evidence="2">Uncharacterized protein</fullName>
    </submittedName>
</protein>
<keyword evidence="1" id="KW-1133">Transmembrane helix</keyword>
<comment type="caution">
    <text evidence="2">The sequence shown here is derived from an EMBL/GenBank/DDBJ whole genome shotgun (WGS) entry which is preliminary data.</text>
</comment>
<reference evidence="2 3" key="1">
    <citation type="journal article" date="2015" name="Genome Announc.">
        <title>Expanding the biotechnology potential of lactobacilli through comparative genomics of 213 strains and associated genera.</title>
        <authorList>
            <person name="Sun Z."/>
            <person name="Harris H.M."/>
            <person name="McCann A."/>
            <person name="Guo C."/>
            <person name="Argimon S."/>
            <person name="Zhang W."/>
            <person name="Yang X."/>
            <person name="Jeffery I.B."/>
            <person name="Cooney J.C."/>
            <person name="Kagawa T.F."/>
            <person name="Liu W."/>
            <person name="Song Y."/>
            <person name="Salvetti E."/>
            <person name="Wrobel A."/>
            <person name="Rasinkangas P."/>
            <person name="Parkhill J."/>
            <person name="Rea M.C."/>
            <person name="O'Sullivan O."/>
            <person name="Ritari J."/>
            <person name="Douillard F.P."/>
            <person name="Paul Ross R."/>
            <person name="Yang R."/>
            <person name="Briner A.E."/>
            <person name="Felis G.E."/>
            <person name="de Vos W.M."/>
            <person name="Barrangou R."/>
            <person name="Klaenhammer T.R."/>
            <person name="Caufield P.W."/>
            <person name="Cui Y."/>
            <person name="Zhang H."/>
            <person name="O'Toole P.W."/>
        </authorList>
    </citation>
    <scope>NUCLEOTIDE SEQUENCE [LARGE SCALE GENOMIC DNA]</scope>
    <source>
        <strain evidence="2 3">DSM 19906</strain>
    </source>
</reference>
<dbReference type="PATRIC" id="fig|1423766.4.peg.1786"/>
<dbReference type="EMBL" id="AZEB01000030">
    <property type="protein sequence ID" value="KRL20318.1"/>
    <property type="molecule type" value="Genomic_DNA"/>
</dbReference>
<feature type="transmembrane region" description="Helical" evidence="1">
    <location>
        <begin position="46"/>
        <end position="71"/>
    </location>
</feature>
<proteinExistence type="predicted"/>
<evidence type="ECO:0000313" key="3">
    <source>
        <dbReference type="Proteomes" id="UP000051439"/>
    </source>
</evidence>
<organism evidence="2 3">
    <name type="scientific">Lentilactobacillus kisonensis DSM 19906 = JCM 15041</name>
    <dbReference type="NCBI Taxonomy" id="1423766"/>
    <lineage>
        <taxon>Bacteria</taxon>
        <taxon>Bacillati</taxon>
        <taxon>Bacillota</taxon>
        <taxon>Bacilli</taxon>
        <taxon>Lactobacillales</taxon>
        <taxon>Lactobacillaceae</taxon>
        <taxon>Lentilactobacillus</taxon>
    </lineage>
</organism>
<feature type="transmembrane region" description="Helical" evidence="1">
    <location>
        <begin position="7"/>
        <end position="26"/>
    </location>
</feature>
<dbReference type="RefSeq" id="WP_054655959.1">
    <property type="nucleotide sequence ID" value="NZ_AZEB01000030.1"/>
</dbReference>
<name>A0A0R1NIH1_9LACO</name>
<evidence type="ECO:0000313" key="2">
    <source>
        <dbReference type="EMBL" id="KRL20318.1"/>
    </source>
</evidence>
<gene>
    <name evidence="2" type="ORF">FC98_GL001728</name>
</gene>
<dbReference type="AlphaFoldDB" id="A0A0R1NIH1"/>
<dbReference type="Proteomes" id="UP000051439">
    <property type="component" value="Unassembled WGS sequence"/>
</dbReference>
<sequence length="82" mass="9582">MKKAAKFANIWFMINLVTDLFAIPFQKDAWHSFKDKWCKLDIRAKQIMIAILAVILPIIWLVGFIAALFVVNIRKTFVRKSD</sequence>
<keyword evidence="3" id="KW-1185">Reference proteome</keyword>
<keyword evidence="1" id="KW-0812">Transmembrane</keyword>
<keyword evidence="1" id="KW-0472">Membrane</keyword>
<evidence type="ECO:0000256" key="1">
    <source>
        <dbReference type="SAM" id="Phobius"/>
    </source>
</evidence>
<accession>A0A0R1NIH1</accession>